<dbReference type="SUPFAM" id="SSF81383">
    <property type="entry name" value="F-box domain"/>
    <property type="match status" value="1"/>
</dbReference>
<dbReference type="SUPFAM" id="SSF52047">
    <property type="entry name" value="RNI-like"/>
    <property type="match status" value="1"/>
</dbReference>
<dbReference type="EnsemblPlants" id="ONIVA11G23010.2">
    <property type="protein sequence ID" value="ONIVA11G23010.2"/>
    <property type="gene ID" value="ONIVA11G23010"/>
</dbReference>
<sequence>MDQADRRRRHPELEHAAADDYGGAFSCHLPLHSGFKIPRLPTTACALMRRKKTHRTKLSLENLPEDLLCKVVSQLTVKEAGQTSILSSRWKDRWIYHSNLCFDHSEFPRYTADRFINYVNHVLQQHSFLAVDRFEIRFPLQKQQTKHVDRWVAFASASRAKHFVLDLSPAVRTNHQTEEHKYEFPVDLLNGQNGSPIISLRLGLVCLKLPSDFLGFKDLKKLELHLISDLGNLINLFLAKCPALERLSLSHCSMTDLNIPNPLCHLQYLKVVNCCVQSIESHAMSLTTFEYAGLPVPIKLYDSLKLSQANIRLDKGSGNMDYIVNQLTCSLAHVGYLLIKLSTFDTKATGFTKNHSQFTCLRHLMNANYSGPSTLTVTNCISPVVHHHLKRVHMTGMIGLAGQFELAKYILLSAVDLELMIVDVAKERFAHMPWVLYPDKVQTVEQIAKDYLDPRGLYRHVLKVWGIFPW</sequence>
<dbReference type="InterPro" id="IPR032675">
    <property type="entry name" value="LRR_dom_sf"/>
</dbReference>
<dbReference type="InterPro" id="IPR036047">
    <property type="entry name" value="F-box-like_dom_sf"/>
</dbReference>
<dbReference type="HOGENOM" id="CLU_010721_3_2_1"/>
<dbReference type="AlphaFoldDB" id="A0A0E0J5H6"/>
<organism evidence="2">
    <name type="scientific">Oryza nivara</name>
    <name type="common">Indian wild rice</name>
    <name type="synonym">Oryza sativa f. spontanea</name>
    <dbReference type="NCBI Taxonomy" id="4536"/>
    <lineage>
        <taxon>Eukaryota</taxon>
        <taxon>Viridiplantae</taxon>
        <taxon>Streptophyta</taxon>
        <taxon>Embryophyta</taxon>
        <taxon>Tracheophyta</taxon>
        <taxon>Spermatophyta</taxon>
        <taxon>Magnoliopsida</taxon>
        <taxon>Liliopsida</taxon>
        <taxon>Poales</taxon>
        <taxon>Poaceae</taxon>
        <taxon>BOP clade</taxon>
        <taxon>Oryzoideae</taxon>
        <taxon>Oryzeae</taxon>
        <taxon>Oryzinae</taxon>
        <taxon>Oryza</taxon>
    </lineage>
</organism>
<evidence type="ECO:0000313" key="3">
    <source>
        <dbReference type="Proteomes" id="UP000006591"/>
    </source>
</evidence>
<dbReference type="PANTHER" id="PTHR34145:SF48">
    <property type="entry name" value="OS01G0553400 PROTEIN"/>
    <property type="match status" value="1"/>
</dbReference>
<name>A0A0E0J5H6_ORYNI</name>
<dbReference type="InterPro" id="IPR053772">
    <property type="entry name" value="At1g61320/At1g61330-like"/>
</dbReference>
<accession>A0A0E0J5H6</accession>
<reference evidence="2" key="1">
    <citation type="submission" date="2015-04" db="UniProtKB">
        <authorList>
            <consortium name="EnsemblPlants"/>
        </authorList>
    </citation>
    <scope>IDENTIFICATION</scope>
    <source>
        <strain evidence="2">SL10</strain>
    </source>
</reference>
<dbReference type="PROSITE" id="PS50181">
    <property type="entry name" value="FBOX"/>
    <property type="match status" value="1"/>
</dbReference>
<dbReference type="InterPro" id="IPR055357">
    <property type="entry name" value="LRR_At1g61320_AtMIF1"/>
</dbReference>
<dbReference type="Gene3D" id="3.80.10.10">
    <property type="entry name" value="Ribonuclease Inhibitor"/>
    <property type="match status" value="1"/>
</dbReference>
<keyword evidence="3" id="KW-1185">Reference proteome</keyword>
<reference evidence="2" key="2">
    <citation type="submission" date="2018-04" db="EMBL/GenBank/DDBJ databases">
        <title>OnivRS2 (Oryza nivara Reference Sequence Version 2).</title>
        <authorList>
            <person name="Zhang J."/>
            <person name="Kudrna D."/>
            <person name="Lee S."/>
            <person name="Talag J."/>
            <person name="Rajasekar S."/>
            <person name="Welchert J."/>
            <person name="Hsing Y.-I."/>
            <person name="Wing R.A."/>
        </authorList>
    </citation>
    <scope>NUCLEOTIDE SEQUENCE [LARGE SCALE GENOMIC DNA]</scope>
    <source>
        <strain evidence="2">SL10</strain>
    </source>
</reference>
<dbReference type="Proteomes" id="UP000006591">
    <property type="component" value="Chromosome 11"/>
</dbReference>
<dbReference type="Pfam" id="PF00646">
    <property type="entry name" value="F-box"/>
    <property type="match status" value="1"/>
</dbReference>
<dbReference type="Pfam" id="PF23622">
    <property type="entry name" value="LRR_At1g61320_AtMIF1"/>
    <property type="match status" value="1"/>
</dbReference>
<proteinExistence type="predicted"/>
<dbReference type="OMA" id="INQWISF"/>
<dbReference type="InterPro" id="IPR001810">
    <property type="entry name" value="F-box_dom"/>
</dbReference>
<feature type="domain" description="F-box" evidence="1">
    <location>
        <begin position="57"/>
        <end position="105"/>
    </location>
</feature>
<dbReference type="PANTHER" id="PTHR34145">
    <property type="entry name" value="OS02G0105600 PROTEIN"/>
    <property type="match status" value="1"/>
</dbReference>
<dbReference type="STRING" id="4536.A0A0E0J5H6"/>
<protein>
    <recommendedName>
        <fullName evidence="1">F-box domain-containing protein</fullName>
    </recommendedName>
</protein>
<evidence type="ECO:0000259" key="1">
    <source>
        <dbReference type="PROSITE" id="PS50181"/>
    </source>
</evidence>
<dbReference type="eggNOG" id="ENOG502R63W">
    <property type="taxonomic scope" value="Eukaryota"/>
</dbReference>
<evidence type="ECO:0000313" key="2">
    <source>
        <dbReference type="EnsemblPlants" id="ONIVA11G23010.2"/>
    </source>
</evidence>
<dbReference type="Gramene" id="ONIVA11G23010.2">
    <property type="protein sequence ID" value="ONIVA11G23010.2"/>
    <property type="gene ID" value="ONIVA11G23010"/>
</dbReference>